<reference evidence="4" key="1">
    <citation type="submission" date="2022-03" db="EMBL/GenBank/DDBJ databases">
        <title>De novo assembled genomes of Belliella spp. (Cyclobacteriaceae) strains.</title>
        <authorList>
            <person name="Szabo A."/>
            <person name="Korponai K."/>
            <person name="Felfoldi T."/>
        </authorList>
    </citation>
    <scope>NUCLEOTIDE SEQUENCE</scope>
    <source>
        <strain evidence="4">DSM 107340</strain>
    </source>
</reference>
<protein>
    <submittedName>
        <fullName evidence="4">DNA-processing protein DprA</fullName>
    </submittedName>
</protein>
<evidence type="ECO:0000256" key="1">
    <source>
        <dbReference type="ARBA" id="ARBA00006525"/>
    </source>
</evidence>
<dbReference type="Pfam" id="PF02481">
    <property type="entry name" value="DNA_processg_A"/>
    <property type="match status" value="1"/>
</dbReference>
<organism evidence="4 5">
    <name type="scientific">Belliella calami</name>
    <dbReference type="NCBI Taxonomy" id="2923436"/>
    <lineage>
        <taxon>Bacteria</taxon>
        <taxon>Pseudomonadati</taxon>
        <taxon>Bacteroidota</taxon>
        <taxon>Cytophagia</taxon>
        <taxon>Cytophagales</taxon>
        <taxon>Cyclobacteriaceae</taxon>
        <taxon>Belliella</taxon>
    </lineage>
</organism>
<evidence type="ECO:0000259" key="3">
    <source>
        <dbReference type="Pfam" id="PF02481"/>
    </source>
</evidence>
<comment type="similarity">
    <text evidence="1">Belongs to the DprA/Smf family.</text>
</comment>
<evidence type="ECO:0000256" key="2">
    <source>
        <dbReference type="SAM" id="MobiDB-lite"/>
    </source>
</evidence>
<dbReference type="PANTHER" id="PTHR43022:SF1">
    <property type="entry name" value="PROTEIN SMF"/>
    <property type="match status" value="1"/>
</dbReference>
<feature type="compositionally biased region" description="Polar residues" evidence="2">
    <location>
        <begin position="311"/>
        <end position="336"/>
    </location>
</feature>
<feature type="region of interest" description="Disordered" evidence="2">
    <location>
        <begin position="311"/>
        <end position="339"/>
    </location>
</feature>
<evidence type="ECO:0000313" key="5">
    <source>
        <dbReference type="Proteomes" id="UP001165488"/>
    </source>
</evidence>
<proteinExistence type="inferred from homology"/>
<evidence type="ECO:0000313" key="4">
    <source>
        <dbReference type="EMBL" id="MCH7397219.1"/>
    </source>
</evidence>
<dbReference type="Gene3D" id="3.40.50.450">
    <property type="match status" value="1"/>
</dbReference>
<accession>A0ABS9UKS3</accession>
<name>A0ABS9UKS3_9BACT</name>
<dbReference type="Proteomes" id="UP001165488">
    <property type="component" value="Unassembled WGS sequence"/>
</dbReference>
<feature type="domain" description="Smf/DprA SLOG" evidence="3">
    <location>
        <begin position="95"/>
        <end position="298"/>
    </location>
</feature>
<dbReference type="RefSeq" id="WP_241273720.1">
    <property type="nucleotide sequence ID" value="NZ_JAKZGS010000002.1"/>
</dbReference>
<comment type="caution">
    <text evidence="4">The sequence shown here is derived from an EMBL/GenBank/DDBJ whole genome shotgun (WGS) entry which is preliminary data.</text>
</comment>
<sequence length="419" mass="47716">MISERTKAILLLTSYLSKDLDKDTKPLTITEWNEVVRWLRNEKLAPEDLLRGDVESVLSSWVEHKVSKQRIVDLLDRKMALALKLEKWTKAGIWIINRGDAEYPESIKNTLKDKIPPILFGIGNKDLLSKNYIGIVGSRNIADEDIQTTKTIVSQLNEQGYGVISGGARGIDEHSMTGILQLNGYVLGVLADSLMKKSSDNIYRKYIIDNKLVLLSPYNPEAGFNVGNAMGRNKLIYILSKATIVVKSETKGGTWEGANENLKNKWVPLWISEPADLKTVKGNSELVKKGGRWLPKKFNISTIIQAPTSSRDNQGSLFSSYENSKNQTHHQVNEPSISLEMRKKNNLSNQKENQNELFFNFFIDQISKVFVDEEFQKDDISKAFDLNSKQLDEWLKLAVERELVVKKLKPVRYRLKNQF</sequence>
<dbReference type="SUPFAM" id="SSF102405">
    <property type="entry name" value="MCP/YpsA-like"/>
    <property type="match status" value="1"/>
</dbReference>
<gene>
    <name evidence="4" type="ORF">MM236_04425</name>
</gene>
<dbReference type="InterPro" id="IPR057666">
    <property type="entry name" value="DrpA_SLOG"/>
</dbReference>
<dbReference type="InterPro" id="IPR003488">
    <property type="entry name" value="DprA"/>
</dbReference>
<keyword evidence="5" id="KW-1185">Reference proteome</keyword>
<dbReference type="EMBL" id="JAKZGS010000002">
    <property type="protein sequence ID" value="MCH7397219.1"/>
    <property type="molecule type" value="Genomic_DNA"/>
</dbReference>
<dbReference type="PANTHER" id="PTHR43022">
    <property type="entry name" value="PROTEIN SMF"/>
    <property type="match status" value="1"/>
</dbReference>